<evidence type="ECO:0000313" key="1">
    <source>
        <dbReference type="EMBL" id="KAH9636195.1"/>
    </source>
</evidence>
<evidence type="ECO:0000313" key="2">
    <source>
        <dbReference type="Proteomes" id="UP000814243"/>
    </source>
</evidence>
<gene>
    <name evidence="1" type="ORF">HF086_007147</name>
</gene>
<accession>A0A922MGQ7</accession>
<dbReference type="AlphaFoldDB" id="A0A922MGQ7"/>
<proteinExistence type="predicted"/>
<dbReference type="Proteomes" id="UP000814243">
    <property type="component" value="Unassembled WGS sequence"/>
</dbReference>
<protein>
    <submittedName>
        <fullName evidence="1">Uncharacterized protein</fullName>
    </submittedName>
</protein>
<sequence>MCPIVHVEMIIAVELQQVEVQHEALQYAVRLKRHRAVQVAFVPRPEHAAVHLAVLPLEEVVLA</sequence>
<name>A0A922MGQ7_SPOEX</name>
<dbReference type="EMBL" id="JACEFF010000511">
    <property type="protein sequence ID" value="KAH9636195.1"/>
    <property type="molecule type" value="Genomic_DNA"/>
</dbReference>
<reference evidence="1" key="1">
    <citation type="journal article" date="2021" name="G3 (Bethesda)">
        <title>Genome and transcriptome analysis of the beet armyworm Spodoptera exigua reveals targets for pest control. .</title>
        <authorList>
            <person name="Simon S."/>
            <person name="Breeschoten T."/>
            <person name="Jansen H.J."/>
            <person name="Dirks R.P."/>
            <person name="Schranz M.E."/>
            <person name="Ros V.I.D."/>
        </authorList>
    </citation>
    <scope>NUCLEOTIDE SEQUENCE</scope>
    <source>
        <strain evidence="1">TB_SE_WUR_2020</strain>
    </source>
</reference>
<comment type="caution">
    <text evidence="1">The sequence shown here is derived from an EMBL/GenBank/DDBJ whole genome shotgun (WGS) entry which is preliminary data.</text>
</comment>
<organism evidence="1 2">
    <name type="scientific">Spodoptera exigua</name>
    <name type="common">Beet armyworm</name>
    <name type="synonym">Noctua fulgens</name>
    <dbReference type="NCBI Taxonomy" id="7107"/>
    <lineage>
        <taxon>Eukaryota</taxon>
        <taxon>Metazoa</taxon>
        <taxon>Ecdysozoa</taxon>
        <taxon>Arthropoda</taxon>
        <taxon>Hexapoda</taxon>
        <taxon>Insecta</taxon>
        <taxon>Pterygota</taxon>
        <taxon>Neoptera</taxon>
        <taxon>Endopterygota</taxon>
        <taxon>Lepidoptera</taxon>
        <taxon>Glossata</taxon>
        <taxon>Ditrysia</taxon>
        <taxon>Noctuoidea</taxon>
        <taxon>Noctuidae</taxon>
        <taxon>Amphipyrinae</taxon>
        <taxon>Spodoptera</taxon>
    </lineage>
</organism>